<reference evidence="8" key="1">
    <citation type="submission" date="2021-06" db="EMBL/GenBank/DDBJ databases">
        <authorList>
            <person name="Hodson N. C."/>
            <person name="Mongue J. A."/>
            <person name="Jaron S. K."/>
        </authorList>
    </citation>
    <scope>NUCLEOTIDE SEQUENCE</scope>
</reference>
<evidence type="ECO:0000256" key="3">
    <source>
        <dbReference type="ARBA" id="ARBA00022801"/>
    </source>
</evidence>
<feature type="region of interest" description="Disordered" evidence="7">
    <location>
        <begin position="1"/>
        <end position="23"/>
    </location>
</feature>
<dbReference type="PANTHER" id="PTHR10353:SF36">
    <property type="entry name" value="LP05116P"/>
    <property type="match status" value="1"/>
</dbReference>
<evidence type="ECO:0008006" key="10">
    <source>
        <dbReference type="Google" id="ProtNLM"/>
    </source>
</evidence>
<dbReference type="EMBL" id="CAJVCH010188238">
    <property type="protein sequence ID" value="CAG7730043.1"/>
    <property type="molecule type" value="Genomic_DNA"/>
</dbReference>
<protein>
    <recommendedName>
        <fullName evidence="10">Beta-glucosidase</fullName>
    </recommendedName>
</protein>
<evidence type="ECO:0000256" key="5">
    <source>
        <dbReference type="ARBA" id="ARBA00023295"/>
    </source>
</evidence>
<keyword evidence="3" id="KW-0378">Hydrolase</keyword>
<evidence type="ECO:0000313" key="8">
    <source>
        <dbReference type="EMBL" id="CAG7730043.1"/>
    </source>
</evidence>
<dbReference type="OrthoDB" id="65569at2759"/>
<feature type="non-terminal residue" evidence="8">
    <location>
        <position position="1"/>
    </location>
</feature>
<organism evidence="8 9">
    <name type="scientific">Allacma fusca</name>
    <dbReference type="NCBI Taxonomy" id="39272"/>
    <lineage>
        <taxon>Eukaryota</taxon>
        <taxon>Metazoa</taxon>
        <taxon>Ecdysozoa</taxon>
        <taxon>Arthropoda</taxon>
        <taxon>Hexapoda</taxon>
        <taxon>Collembola</taxon>
        <taxon>Symphypleona</taxon>
        <taxon>Sminthuridae</taxon>
        <taxon>Allacma</taxon>
    </lineage>
</organism>
<sequence length="552" mass="62775">MSSFETGNLNPGKMSAGGSEFKAGRDEEYSKTFTAKIEDPEKLPTFLYGQFPKGFLLGAATAAFQVEGGWNADGKGESMWDHVVRTMPEKIDDRSSGNEGCDSYSRYLDDVQVLKDLGANVYRFSISWPRILPNGDASEINQAGVDYYNRLIDALLENGIVPLATIYHWDMPQAIAEKFNWLAEELVMLFTDFARVCFASFGDRVKHWITINEPWIHAVISYDIGLHPPFIHDAGAVYKVVHNLLKAHAAAYRMYEAEFKVSQRGKVGISLDSWGLEPADPNSEEDLAATERAWQFKLGCVAHPIVYGEYPPLMREIVDQKSKNEGLTVSRLPDFDDEWKAKIKGSFDFIGFNHYSCEKVTTPEHAPNNVKRIIFSSSSEVGYDADQDNFRFHDSDWPTAESWWLKFTPWAIRSVLNFFKDRYGNPEIIVTENGWSDGREVIEDYGRLYYYKAYLNEVLKAINVDGCNVTGYCAWTLLDSWEWTAGHTVSFGLHYVDLDDPLRKRIPRASAKYLAEVLSVYGCKWLFLPNTASKDLIVYNLWKPLLTPNQSE</sequence>
<dbReference type="GO" id="GO:0008422">
    <property type="term" value="F:beta-glucosidase activity"/>
    <property type="evidence" value="ECO:0007669"/>
    <property type="project" value="TreeGrafter"/>
</dbReference>
<dbReference type="PANTHER" id="PTHR10353">
    <property type="entry name" value="GLYCOSYL HYDROLASE"/>
    <property type="match status" value="1"/>
</dbReference>
<evidence type="ECO:0000256" key="2">
    <source>
        <dbReference type="ARBA" id="ARBA00011738"/>
    </source>
</evidence>
<gene>
    <name evidence="8" type="ORF">AFUS01_LOCUS18718</name>
</gene>
<keyword evidence="9" id="KW-1185">Reference proteome</keyword>
<comment type="caution">
    <text evidence="8">The sequence shown here is derived from an EMBL/GenBank/DDBJ whole genome shotgun (WGS) entry which is preliminary data.</text>
</comment>
<keyword evidence="4" id="KW-0325">Glycoprotein</keyword>
<evidence type="ECO:0000256" key="1">
    <source>
        <dbReference type="ARBA" id="ARBA00010838"/>
    </source>
</evidence>
<evidence type="ECO:0000256" key="4">
    <source>
        <dbReference type="ARBA" id="ARBA00023180"/>
    </source>
</evidence>
<dbReference type="Pfam" id="PF00232">
    <property type="entry name" value="Glyco_hydro_1"/>
    <property type="match status" value="1"/>
</dbReference>
<evidence type="ECO:0000256" key="6">
    <source>
        <dbReference type="RuleBase" id="RU003690"/>
    </source>
</evidence>
<proteinExistence type="inferred from homology"/>
<accession>A0A8J2JYZ3</accession>
<comment type="subunit">
    <text evidence="2">Homodimer.</text>
</comment>
<evidence type="ECO:0000313" key="9">
    <source>
        <dbReference type="Proteomes" id="UP000708208"/>
    </source>
</evidence>
<dbReference type="Proteomes" id="UP000708208">
    <property type="component" value="Unassembled WGS sequence"/>
</dbReference>
<dbReference type="GO" id="GO:0005975">
    <property type="term" value="P:carbohydrate metabolic process"/>
    <property type="evidence" value="ECO:0007669"/>
    <property type="project" value="InterPro"/>
</dbReference>
<evidence type="ECO:0000256" key="7">
    <source>
        <dbReference type="SAM" id="MobiDB-lite"/>
    </source>
</evidence>
<dbReference type="FunFam" id="3.20.20.80:FF:000013">
    <property type="entry name" value="lactase-phlorizin hydrolase"/>
    <property type="match status" value="1"/>
</dbReference>
<name>A0A8J2JYZ3_9HEXA</name>
<dbReference type="InterPro" id="IPR001360">
    <property type="entry name" value="Glyco_hydro_1"/>
</dbReference>
<dbReference type="AlphaFoldDB" id="A0A8J2JYZ3"/>
<comment type="similarity">
    <text evidence="1 6">Belongs to the glycosyl hydrolase 1 family.</text>
</comment>
<keyword evidence="5" id="KW-0326">Glycosidase</keyword>